<organism evidence="3 4">
    <name type="scientific">Steinernema hermaphroditum</name>
    <dbReference type="NCBI Taxonomy" id="289476"/>
    <lineage>
        <taxon>Eukaryota</taxon>
        <taxon>Metazoa</taxon>
        <taxon>Ecdysozoa</taxon>
        <taxon>Nematoda</taxon>
        <taxon>Chromadorea</taxon>
        <taxon>Rhabditida</taxon>
        <taxon>Tylenchina</taxon>
        <taxon>Panagrolaimomorpha</taxon>
        <taxon>Strongyloidoidea</taxon>
        <taxon>Steinernematidae</taxon>
        <taxon>Steinernema</taxon>
    </lineage>
</organism>
<proteinExistence type="predicted"/>
<evidence type="ECO:0000313" key="4">
    <source>
        <dbReference type="Proteomes" id="UP001175271"/>
    </source>
</evidence>
<name>A0AA39H9Z0_9BILA</name>
<accession>A0AA39H9Z0</accession>
<feature type="region of interest" description="Disordered" evidence="1">
    <location>
        <begin position="1"/>
        <end position="20"/>
    </location>
</feature>
<reference evidence="3" key="1">
    <citation type="submission" date="2023-06" db="EMBL/GenBank/DDBJ databases">
        <title>Genomic analysis of the entomopathogenic nematode Steinernema hermaphroditum.</title>
        <authorList>
            <person name="Schwarz E.M."/>
            <person name="Heppert J.K."/>
            <person name="Baniya A."/>
            <person name="Schwartz H.T."/>
            <person name="Tan C.-H."/>
            <person name="Antoshechkin I."/>
            <person name="Sternberg P.W."/>
            <person name="Goodrich-Blair H."/>
            <person name="Dillman A.R."/>
        </authorList>
    </citation>
    <scope>NUCLEOTIDE SEQUENCE</scope>
    <source>
        <strain evidence="3">PS9179</strain>
        <tissue evidence="3">Whole animal</tissue>
    </source>
</reference>
<gene>
    <name evidence="3" type="ORF">QR680_016073</name>
</gene>
<keyword evidence="2" id="KW-0812">Transmembrane</keyword>
<feature type="transmembrane region" description="Helical" evidence="2">
    <location>
        <begin position="76"/>
        <end position="101"/>
    </location>
</feature>
<evidence type="ECO:0000256" key="2">
    <source>
        <dbReference type="SAM" id="Phobius"/>
    </source>
</evidence>
<protein>
    <submittedName>
        <fullName evidence="3">Uncharacterized protein</fullName>
    </submittedName>
</protein>
<keyword evidence="4" id="KW-1185">Reference proteome</keyword>
<sequence length="119" mass="13234">MPSFSSSKTIDSQPGPAPPPYFETVTALPHQVSVTLPPYNPDDFPYVLPPRLVFDQPACRPTLSMEPVRTTKKRTIVLRLLCSLSCVLALLIVPFLIYVILVDLHVSAGQTRIIDHPRI</sequence>
<dbReference type="AlphaFoldDB" id="A0AA39H9Z0"/>
<evidence type="ECO:0000256" key="1">
    <source>
        <dbReference type="SAM" id="MobiDB-lite"/>
    </source>
</evidence>
<dbReference type="EMBL" id="JAUCMV010000004">
    <property type="protein sequence ID" value="KAK0401977.1"/>
    <property type="molecule type" value="Genomic_DNA"/>
</dbReference>
<feature type="compositionally biased region" description="Polar residues" evidence="1">
    <location>
        <begin position="1"/>
        <end position="12"/>
    </location>
</feature>
<keyword evidence="2" id="KW-0472">Membrane</keyword>
<evidence type="ECO:0000313" key="3">
    <source>
        <dbReference type="EMBL" id="KAK0401977.1"/>
    </source>
</evidence>
<comment type="caution">
    <text evidence="3">The sequence shown here is derived from an EMBL/GenBank/DDBJ whole genome shotgun (WGS) entry which is preliminary data.</text>
</comment>
<dbReference type="Proteomes" id="UP001175271">
    <property type="component" value="Unassembled WGS sequence"/>
</dbReference>
<keyword evidence="2" id="KW-1133">Transmembrane helix</keyword>